<dbReference type="Proteomes" id="UP000093819">
    <property type="component" value="Unassembled WGS sequence"/>
</dbReference>
<dbReference type="AlphaFoldDB" id="A0A1A3USP2"/>
<gene>
    <name evidence="5" type="ORF">A5635_05665</name>
</gene>
<accession>A0A1A3USP2</accession>
<dbReference type="PANTHER" id="PTHR37042:SF4">
    <property type="entry name" value="OUTER MEMBRANE PROTEIN RV1973"/>
    <property type="match status" value="1"/>
</dbReference>
<keyword evidence="2 4" id="KW-0472">Membrane</keyword>
<feature type="transmembrane region" description="Helical" evidence="4">
    <location>
        <begin position="26"/>
        <end position="46"/>
    </location>
</feature>
<comment type="caution">
    <text evidence="5">The sequence shown here is derived from an EMBL/GenBank/DDBJ whole genome shotgun (WGS) entry which is preliminary data.</text>
</comment>
<dbReference type="PANTHER" id="PTHR37042">
    <property type="entry name" value="OUTER MEMBRANE PROTEIN RV1973"/>
    <property type="match status" value="1"/>
</dbReference>
<proteinExistence type="predicted"/>
<sequence length="182" mass="19483">MTTESATPERTARKAGPKRGKWSGKIGAALLMLLVVTSLSVLAALYRSTYKPDRDVNSEAAKAAITAASEGTVAILSYSPDTLDRDFTTARSHLTGEFLTYYDNFSKQVVAPAATVNQVKTSAVVLRGALTEFHPDSATVLVFANQSTQSQDRPEPATKSSTVLVTLTKADGKWLISQFNPA</sequence>
<evidence type="ECO:0000313" key="5">
    <source>
        <dbReference type="EMBL" id="OBK17032.1"/>
    </source>
</evidence>
<evidence type="ECO:0000256" key="4">
    <source>
        <dbReference type="SAM" id="Phobius"/>
    </source>
</evidence>
<dbReference type="RefSeq" id="WP_065037417.1">
    <property type="nucleotide sequence ID" value="NZ_LZLR01000193.1"/>
</dbReference>
<dbReference type="EMBL" id="LZLR01000193">
    <property type="protein sequence ID" value="OBK17032.1"/>
    <property type="molecule type" value="Genomic_DNA"/>
</dbReference>
<protein>
    <submittedName>
        <fullName evidence="5">Twin-arginine translocation pathway signal</fullName>
    </submittedName>
</protein>
<feature type="region of interest" description="Disordered" evidence="3">
    <location>
        <begin position="1"/>
        <end position="21"/>
    </location>
</feature>
<dbReference type="GO" id="GO:0016020">
    <property type="term" value="C:membrane"/>
    <property type="evidence" value="ECO:0007669"/>
    <property type="project" value="UniProtKB-SubCell"/>
</dbReference>
<reference evidence="5 6" key="1">
    <citation type="submission" date="2016-06" db="EMBL/GenBank/DDBJ databases">
        <authorList>
            <person name="Kjaerup R.B."/>
            <person name="Dalgaard T.S."/>
            <person name="Juul-Madsen H.R."/>
        </authorList>
    </citation>
    <scope>NUCLEOTIDE SEQUENCE [LARGE SCALE GENOMIC DNA]</scope>
    <source>
        <strain evidence="5 6">1245335.1</strain>
    </source>
</reference>
<evidence type="ECO:0000256" key="2">
    <source>
        <dbReference type="ARBA" id="ARBA00023136"/>
    </source>
</evidence>
<evidence type="ECO:0000313" key="6">
    <source>
        <dbReference type="Proteomes" id="UP000093819"/>
    </source>
</evidence>
<evidence type="ECO:0000256" key="3">
    <source>
        <dbReference type="SAM" id="MobiDB-lite"/>
    </source>
</evidence>
<name>A0A1A3USP2_MYCAS</name>
<dbReference type="OrthoDB" id="5196392at2"/>
<organism evidence="5 6">
    <name type="scientific">Mycobacterium asiaticum</name>
    <dbReference type="NCBI Taxonomy" id="1790"/>
    <lineage>
        <taxon>Bacteria</taxon>
        <taxon>Bacillati</taxon>
        <taxon>Actinomycetota</taxon>
        <taxon>Actinomycetes</taxon>
        <taxon>Mycobacteriales</taxon>
        <taxon>Mycobacteriaceae</taxon>
        <taxon>Mycobacterium</taxon>
    </lineage>
</organism>
<keyword evidence="4" id="KW-0812">Transmembrane</keyword>
<comment type="subcellular location">
    <subcellularLocation>
        <location evidence="1">Membrane</location>
    </subcellularLocation>
</comment>
<keyword evidence="4" id="KW-1133">Transmembrane helix</keyword>
<evidence type="ECO:0000256" key="1">
    <source>
        <dbReference type="ARBA" id="ARBA00004370"/>
    </source>
</evidence>